<keyword evidence="3" id="KW-1185">Reference proteome</keyword>
<gene>
    <name evidence="2" type="ORF">CVT24_001625</name>
</gene>
<dbReference type="Proteomes" id="UP000284842">
    <property type="component" value="Unassembled WGS sequence"/>
</dbReference>
<evidence type="ECO:0000313" key="3">
    <source>
        <dbReference type="Proteomes" id="UP000284842"/>
    </source>
</evidence>
<feature type="compositionally biased region" description="Low complexity" evidence="1">
    <location>
        <begin position="50"/>
        <end position="71"/>
    </location>
</feature>
<proteinExistence type="predicted"/>
<comment type="caution">
    <text evidence="2">The sequence shown here is derived from an EMBL/GenBank/DDBJ whole genome shotgun (WGS) entry which is preliminary data.</text>
</comment>
<sequence>MDRGRTSNRSQPSEPRRSRSLSPMSSAALNRREQKHKSEKYLKLASNGPSLRSTSMTGSKSSRGSPSNSAPSHKDQTRPTTSLAIDVPEKYRLNPGEPIDNTVYAHILAFLFYTPDPYRLATNASKSASTKGFSPYDLHIHREQQLNTIVKDGMLATALFEVPMKLLDRHSFRLQNEDITQHPDLTFRRYECPPLVDENQLLEIFTGLSMQPTSHQKNSKLKSRSTYPGVAAPPKSTNSLMLHATDIASVLISGDLKAVGKKSILSLSRSANRVAIEDMNVSLVSPLRVQWMRELNSIISHPNTAASIRILVVYEFKSLVTGSKDVMEGIVGAPVRSWEECDACTEYLRTGERGHCDAPGDFQDMWLEGGKMGYDAPDGFLSSITDKEMICSDASHVLPLPSRSRDGDDDLRHKAGSWDLIRQQFRAELVKNDSTYGMIVSGNHLIIGHRHRGDNGKKPQLTFSDVIDIENPAVDFGGILVSVIVSAFFDAMARAKRIAYCAGRKTAWTAISQTDGR</sequence>
<dbReference type="EMBL" id="NHTK01001227">
    <property type="protein sequence ID" value="PPR01649.1"/>
    <property type="molecule type" value="Genomic_DNA"/>
</dbReference>
<dbReference type="OrthoDB" id="2931579at2759"/>
<protein>
    <submittedName>
        <fullName evidence="2">Uncharacterized protein</fullName>
    </submittedName>
</protein>
<evidence type="ECO:0000256" key="1">
    <source>
        <dbReference type="SAM" id="MobiDB-lite"/>
    </source>
</evidence>
<name>A0A409YF50_9AGAR</name>
<accession>A0A409YF50</accession>
<reference evidence="2 3" key="1">
    <citation type="journal article" date="2018" name="Evol. Lett.">
        <title>Horizontal gene cluster transfer increased hallucinogenic mushroom diversity.</title>
        <authorList>
            <person name="Reynolds H.T."/>
            <person name="Vijayakumar V."/>
            <person name="Gluck-Thaler E."/>
            <person name="Korotkin H.B."/>
            <person name="Matheny P.B."/>
            <person name="Slot J.C."/>
        </authorList>
    </citation>
    <scope>NUCLEOTIDE SEQUENCE [LARGE SCALE GENOMIC DNA]</scope>
    <source>
        <strain evidence="2 3">2629</strain>
    </source>
</reference>
<organism evidence="2 3">
    <name type="scientific">Panaeolus cyanescens</name>
    <dbReference type="NCBI Taxonomy" id="181874"/>
    <lineage>
        <taxon>Eukaryota</taxon>
        <taxon>Fungi</taxon>
        <taxon>Dikarya</taxon>
        <taxon>Basidiomycota</taxon>
        <taxon>Agaricomycotina</taxon>
        <taxon>Agaricomycetes</taxon>
        <taxon>Agaricomycetidae</taxon>
        <taxon>Agaricales</taxon>
        <taxon>Agaricineae</taxon>
        <taxon>Galeropsidaceae</taxon>
        <taxon>Panaeolus</taxon>
    </lineage>
</organism>
<feature type="region of interest" description="Disordered" evidence="1">
    <location>
        <begin position="213"/>
        <end position="232"/>
    </location>
</feature>
<evidence type="ECO:0000313" key="2">
    <source>
        <dbReference type="EMBL" id="PPR01649.1"/>
    </source>
</evidence>
<feature type="region of interest" description="Disordered" evidence="1">
    <location>
        <begin position="1"/>
        <end position="89"/>
    </location>
</feature>
<dbReference type="InParanoid" id="A0A409YF50"/>
<dbReference type="AlphaFoldDB" id="A0A409YF50"/>